<evidence type="ECO:0000313" key="3">
    <source>
        <dbReference type="EMBL" id="KAL2818551.1"/>
    </source>
</evidence>
<evidence type="ECO:0000259" key="2">
    <source>
        <dbReference type="Pfam" id="PF07859"/>
    </source>
</evidence>
<feature type="domain" description="Alpha/beta hydrolase fold-3" evidence="2">
    <location>
        <begin position="87"/>
        <end position="294"/>
    </location>
</feature>
<dbReference type="InterPro" id="IPR029058">
    <property type="entry name" value="AB_hydrolase_fold"/>
</dbReference>
<dbReference type="SUPFAM" id="SSF53474">
    <property type="entry name" value="alpha/beta-Hydrolases"/>
    <property type="match status" value="1"/>
</dbReference>
<dbReference type="Proteomes" id="UP001610334">
    <property type="component" value="Unassembled WGS sequence"/>
</dbReference>
<dbReference type="Gene3D" id="3.40.50.1820">
    <property type="entry name" value="alpha/beta hydrolase"/>
    <property type="match status" value="1"/>
</dbReference>
<keyword evidence="1 3" id="KW-0378">Hydrolase</keyword>
<dbReference type="InterPro" id="IPR013094">
    <property type="entry name" value="AB_hydrolase_3"/>
</dbReference>
<organism evidence="3 4">
    <name type="scientific">Aspergillus granulosus</name>
    <dbReference type="NCBI Taxonomy" id="176169"/>
    <lineage>
        <taxon>Eukaryota</taxon>
        <taxon>Fungi</taxon>
        <taxon>Dikarya</taxon>
        <taxon>Ascomycota</taxon>
        <taxon>Pezizomycotina</taxon>
        <taxon>Eurotiomycetes</taxon>
        <taxon>Eurotiomycetidae</taxon>
        <taxon>Eurotiales</taxon>
        <taxon>Aspergillaceae</taxon>
        <taxon>Aspergillus</taxon>
        <taxon>Aspergillus subgen. Nidulantes</taxon>
    </lineage>
</organism>
<dbReference type="EMBL" id="JBFXLT010000013">
    <property type="protein sequence ID" value="KAL2818551.1"/>
    <property type="molecule type" value="Genomic_DNA"/>
</dbReference>
<evidence type="ECO:0000313" key="4">
    <source>
        <dbReference type="Proteomes" id="UP001610334"/>
    </source>
</evidence>
<proteinExistence type="predicted"/>
<comment type="caution">
    <text evidence="3">The sequence shown here is derived from an EMBL/GenBank/DDBJ whole genome shotgun (WGS) entry which is preliminary data.</text>
</comment>
<keyword evidence="4" id="KW-1185">Reference proteome</keyword>
<dbReference type="PANTHER" id="PTHR48081">
    <property type="entry name" value="AB HYDROLASE SUPERFAMILY PROTEIN C4A8.06C"/>
    <property type="match status" value="1"/>
</dbReference>
<dbReference type="PANTHER" id="PTHR48081:SF8">
    <property type="entry name" value="ALPHA_BETA HYDROLASE FOLD-3 DOMAIN-CONTAINING PROTEIN-RELATED"/>
    <property type="match status" value="1"/>
</dbReference>
<evidence type="ECO:0000256" key="1">
    <source>
        <dbReference type="ARBA" id="ARBA00022801"/>
    </source>
</evidence>
<protein>
    <submittedName>
        <fullName evidence="3">Alpha/Beta hydrolase protein</fullName>
    </submittedName>
</protein>
<gene>
    <name evidence="3" type="ORF">BJX63DRAFT_439862</name>
</gene>
<sequence>MPLHYDPEFAAAAGPALAQYAALGSPPVHDIESRRSRFQSALRKDAQFPIPEELERIIHTAPGPDGHMVEIHHIRTRRHHQQPQPAIVHIHGGGYFSFSAAQSIQSLVDYVSRSGVQMLSVEYRLAPEYPFPIPLDDCWAALQWVAANATMINIDPARIAIMGESAGGGLAANVALLARDRGLNPPLAKQILIYPMLDDRINTDTAEGLAFFDVSDCITGWAAYLGKEVAGTERVPKYAAAARNDNVSGLPELYMDCPQLDILLPENLQYLSKFAAAGIPTEFHLYPGVPHGFTSLAPSVACSQRAIKNRVRAMLSF</sequence>
<reference evidence="3 4" key="1">
    <citation type="submission" date="2024-07" db="EMBL/GenBank/DDBJ databases">
        <title>Section-level genome sequencing and comparative genomics of Aspergillus sections Usti and Cavernicolus.</title>
        <authorList>
            <consortium name="Lawrence Berkeley National Laboratory"/>
            <person name="Nybo J.L."/>
            <person name="Vesth T.C."/>
            <person name="Theobald S."/>
            <person name="Frisvad J.C."/>
            <person name="Larsen T.O."/>
            <person name="Kjaerboelling I."/>
            <person name="Rothschild-Mancinelli K."/>
            <person name="Lyhne E.K."/>
            <person name="Kogle M.E."/>
            <person name="Barry K."/>
            <person name="Clum A."/>
            <person name="Na H."/>
            <person name="Ledsgaard L."/>
            <person name="Lin J."/>
            <person name="Lipzen A."/>
            <person name="Kuo A."/>
            <person name="Riley R."/>
            <person name="Mondo S."/>
            <person name="Labutti K."/>
            <person name="Haridas S."/>
            <person name="Pangalinan J."/>
            <person name="Salamov A.A."/>
            <person name="Simmons B.A."/>
            <person name="Magnuson J.K."/>
            <person name="Chen J."/>
            <person name="Drula E."/>
            <person name="Henrissat B."/>
            <person name="Wiebenga A."/>
            <person name="Lubbers R.J."/>
            <person name="Gomes A.C."/>
            <person name="Makela M.R."/>
            <person name="Stajich J."/>
            <person name="Grigoriev I.V."/>
            <person name="Mortensen U.H."/>
            <person name="De Vries R.P."/>
            <person name="Baker S.E."/>
            <person name="Andersen M.R."/>
        </authorList>
    </citation>
    <scope>NUCLEOTIDE SEQUENCE [LARGE SCALE GENOMIC DNA]</scope>
    <source>
        <strain evidence="3 4">CBS 588.65</strain>
    </source>
</reference>
<accession>A0ABR4HSU3</accession>
<dbReference type="Pfam" id="PF07859">
    <property type="entry name" value="Abhydrolase_3"/>
    <property type="match status" value="1"/>
</dbReference>
<name>A0ABR4HSU3_9EURO</name>
<dbReference type="InterPro" id="IPR050300">
    <property type="entry name" value="GDXG_lipolytic_enzyme"/>
</dbReference>
<dbReference type="GO" id="GO:0016787">
    <property type="term" value="F:hydrolase activity"/>
    <property type="evidence" value="ECO:0007669"/>
    <property type="project" value="UniProtKB-KW"/>
</dbReference>